<dbReference type="RefSeq" id="WP_030428489.1">
    <property type="nucleotide sequence ID" value="NZ_JOEF01000004.1"/>
</dbReference>
<keyword evidence="1" id="KW-0805">Transcription regulation</keyword>
<dbReference type="SUPFAM" id="SSF100950">
    <property type="entry name" value="NagB/RpiA/CoA transferase-like"/>
    <property type="match status" value="1"/>
</dbReference>
<keyword evidence="6" id="KW-1185">Reference proteome</keyword>
<keyword evidence="3" id="KW-0804">Transcription</keyword>
<dbReference type="Pfam" id="PF08220">
    <property type="entry name" value="HTH_DeoR"/>
    <property type="match status" value="1"/>
</dbReference>
<gene>
    <name evidence="5" type="ORF">SAMN04489726_7558</name>
</gene>
<dbReference type="InterPro" id="IPR036388">
    <property type="entry name" value="WH-like_DNA-bd_sf"/>
</dbReference>
<name>A0A1H0D2M7_ALLAB</name>
<sequence length="250" mass="26560">MLPQRRHSEILRCLSREGSATVSTLAELLDASPATIRRDLICLERDGVLTRVHGGAMISPDAEPPFDYAAGEDLADKDAVAKAAAAMVADGEVLLLDIGTTTHRLAAHLHGRSVTVMTSNLAVYEELVSDHAVQLILLGGVVRRNYRSMVGFLTEDALRQVRANRLFLGTAGVRPDGSVMDDTVVEVPQKRAMLAAADQVVLLADAAKFPGAGLARICGPDEVNVLVTNTGADERTLNTMGEAGVEVVRA</sequence>
<dbReference type="PROSITE" id="PS00894">
    <property type="entry name" value="HTH_DEOR_1"/>
    <property type="match status" value="1"/>
</dbReference>
<dbReference type="SMART" id="SM00420">
    <property type="entry name" value="HTH_DEOR"/>
    <property type="match status" value="1"/>
</dbReference>
<dbReference type="InterPro" id="IPR001034">
    <property type="entry name" value="DeoR_HTH"/>
</dbReference>
<dbReference type="Pfam" id="PF00455">
    <property type="entry name" value="DeoRC"/>
    <property type="match status" value="1"/>
</dbReference>
<dbReference type="InterPro" id="IPR036390">
    <property type="entry name" value="WH_DNA-bd_sf"/>
</dbReference>
<dbReference type="GO" id="GO:0003700">
    <property type="term" value="F:DNA-binding transcription factor activity"/>
    <property type="evidence" value="ECO:0007669"/>
    <property type="project" value="InterPro"/>
</dbReference>
<evidence type="ECO:0000313" key="6">
    <source>
        <dbReference type="Proteomes" id="UP000183376"/>
    </source>
</evidence>
<evidence type="ECO:0000259" key="4">
    <source>
        <dbReference type="PROSITE" id="PS51000"/>
    </source>
</evidence>
<organism evidence="5 6">
    <name type="scientific">Allokutzneria albata</name>
    <name type="common">Kibdelosporangium albatum</name>
    <dbReference type="NCBI Taxonomy" id="211114"/>
    <lineage>
        <taxon>Bacteria</taxon>
        <taxon>Bacillati</taxon>
        <taxon>Actinomycetota</taxon>
        <taxon>Actinomycetes</taxon>
        <taxon>Pseudonocardiales</taxon>
        <taxon>Pseudonocardiaceae</taxon>
        <taxon>Allokutzneria</taxon>
    </lineage>
</organism>
<dbReference type="OrthoDB" id="7688673at2"/>
<dbReference type="InterPro" id="IPR050313">
    <property type="entry name" value="Carb_Metab_HTH_regulators"/>
</dbReference>
<dbReference type="AlphaFoldDB" id="A0A1H0D2M7"/>
<dbReference type="STRING" id="211114.SAMN04489726_7558"/>
<dbReference type="EMBL" id="LT629701">
    <property type="protein sequence ID" value="SDN64424.1"/>
    <property type="molecule type" value="Genomic_DNA"/>
</dbReference>
<dbReference type="GO" id="GO:0003677">
    <property type="term" value="F:DNA binding"/>
    <property type="evidence" value="ECO:0007669"/>
    <property type="project" value="UniProtKB-KW"/>
</dbReference>
<dbReference type="PROSITE" id="PS51000">
    <property type="entry name" value="HTH_DEOR_2"/>
    <property type="match status" value="1"/>
</dbReference>
<dbReference type="InterPro" id="IPR014036">
    <property type="entry name" value="DeoR-like_C"/>
</dbReference>
<evidence type="ECO:0000313" key="5">
    <source>
        <dbReference type="EMBL" id="SDN64424.1"/>
    </source>
</evidence>
<dbReference type="SUPFAM" id="SSF46785">
    <property type="entry name" value="Winged helix' DNA-binding domain"/>
    <property type="match status" value="1"/>
</dbReference>
<dbReference type="InterPro" id="IPR037171">
    <property type="entry name" value="NagB/RpiA_transferase-like"/>
</dbReference>
<dbReference type="PRINTS" id="PR00037">
    <property type="entry name" value="HTHLACR"/>
</dbReference>
<accession>A0A1H0D2M7</accession>
<dbReference type="Proteomes" id="UP000183376">
    <property type="component" value="Chromosome I"/>
</dbReference>
<protein>
    <submittedName>
        <fullName evidence="5">DNA-binding transcriptional regulator of sugar metabolism, DeoR/GlpR family</fullName>
    </submittedName>
</protein>
<dbReference type="PANTHER" id="PTHR30363">
    <property type="entry name" value="HTH-TYPE TRANSCRIPTIONAL REGULATOR SRLR-RELATED"/>
    <property type="match status" value="1"/>
</dbReference>
<dbReference type="eggNOG" id="COG1349">
    <property type="taxonomic scope" value="Bacteria"/>
</dbReference>
<keyword evidence="2 5" id="KW-0238">DNA-binding</keyword>
<dbReference type="SMART" id="SM01134">
    <property type="entry name" value="DeoRC"/>
    <property type="match status" value="1"/>
</dbReference>
<feature type="domain" description="HTH deoR-type" evidence="4">
    <location>
        <begin position="3"/>
        <end position="58"/>
    </location>
</feature>
<evidence type="ECO:0000256" key="1">
    <source>
        <dbReference type="ARBA" id="ARBA00023015"/>
    </source>
</evidence>
<dbReference type="InterPro" id="IPR018356">
    <property type="entry name" value="Tscrpt_reg_HTH_DeoR_CS"/>
</dbReference>
<dbReference type="PANTHER" id="PTHR30363:SF44">
    <property type="entry name" value="AGA OPERON TRANSCRIPTIONAL REPRESSOR-RELATED"/>
    <property type="match status" value="1"/>
</dbReference>
<evidence type="ECO:0000256" key="3">
    <source>
        <dbReference type="ARBA" id="ARBA00023163"/>
    </source>
</evidence>
<reference evidence="5 6" key="1">
    <citation type="submission" date="2016-10" db="EMBL/GenBank/DDBJ databases">
        <authorList>
            <person name="de Groot N.N."/>
        </authorList>
    </citation>
    <scope>NUCLEOTIDE SEQUENCE [LARGE SCALE GENOMIC DNA]</scope>
    <source>
        <strain evidence="5 6">DSM 44149</strain>
    </source>
</reference>
<dbReference type="Gene3D" id="1.10.10.10">
    <property type="entry name" value="Winged helix-like DNA-binding domain superfamily/Winged helix DNA-binding domain"/>
    <property type="match status" value="1"/>
</dbReference>
<evidence type="ECO:0000256" key="2">
    <source>
        <dbReference type="ARBA" id="ARBA00023125"/>
    </source>
</evidence>
<proteinExistence type="predicted"/>